<dbReference type="PANTHER" id="PTHR12358">
    <property type="entry name" value="SPHINGOSINE KINASE"/>
    <property type="match status" value="1"/>
</dbReference>
<dbReference type="GO" id="GO:0008654">
    <property type="term" value="P:phospholipid biosynthetic process"/>
    <property type="evidence" value="ECO:0007669"/>
    <property type="project" value="UniProtKB-KW"/>
</dbReference>
<comment type="similarity">
    <text evidence="2">Belongs to the diacylglycerol/lipid kinase family.</text>
</comment>
<feature type="domain" description="DAGKc" evidence="9">
    <location>
        <begin position="1"/>
        <end position="121"/>
    </location>
</feature>
<dbReference type="GO" id="GO:0005524">
    <property type="term" value="F:ATP binding"/>
    <property type="evidence" value="ECO:0007669"/>
    <property type="project" value="UniProtKB-KW"/>
</dbReference>
<keyword evidence="7" id="KW-0594">Phospholipid biosynthesis</keyword>
<reference evidence="10" key="2">
    <citation type="submission" date="2020-09" db="EMBL/GenBank/DDBJ databases">
        <authorList>
            <person name="Sun Q."/>
            <person name="Zhou Y."/>
        </authorList>
    </citation>
    <scope>NUCLEOTIDE SEQUENCE</scope>
    <source>
        <strain evidence="10">CGMCC 4.7679</strain>
    </source>
</reference>
<dbReference type="OrthoDB" id="142078at2"/>
<dbReference type="Gene3D" id="2.60.200.40">
    <property type="match status" value="1"/>
</dbReference>
<dbReference type="GO" id="GO:0005886">
    <property type="term" value="C:plasma membrane"/>
    <property type="evidence" value="ECO:0007669"/>
    <property type="project" value="TreeGrafter"/>
</dbReference>
<evidence type="ECO:0000256" key="1">
    <source>
        <dbReference type="ARBA" id="ARBA00001946"/>
    </source>
</evidence>
<dbReference type="Pfam" id="PF00781">
    <property type="entry name" value="DAGK_cat"/>
    <property type="match status" value="1"/>
</dbReference>
<organism evidence="10 11">
    <name type="scientific">Amycolatopsis bartoniae</name>
    <dbReference type="NCBI Taxonomy" id="941986"/>
    <lineage>
        <taxon>Bacteria</taxon>
        <taxon>Bacillati</taxon>
        <taxon>Actinomycetota</taxon>
        <taxon>Actinomycetes</taxon>
        <taxon>Pseudonocardiales</taxon>
        <taxon>Pseudonocardiaceae</taxon>
        <taxon>Amycolatopsis</taxon>
    </lineage>
</organism>
<gene>
    <name evidence="10" type="ORF">GCM10017566_26320</name>
</gene>
<evidence type="ECO:0000256" key="2">
    <source>
        <dbReference type="ARBA" id="ARBA00005983"/>
    </source>
</evidence>
<accession>A0A8H9MAV9</accession>
<dbReference type="InterPro" id="IPR017438">
    <property type="entry name" value="ATP-NAD_kinase_N"/>
</dbReference>
<evidence type="ECO:0000259" key="9">
    <source>
        <dbReference type="PROSITE" id="PS50146"/>
    </source>
</evidence>
<keyword evidence="6" id="KW-0067">ATP-binding</keyword>
<keyword evidence="3" id="KW-0808">Transferase</keyword>
<evidence type="ECO:0000313" key="11">
    <source>
        <dbReference type="Proteomes" id="UP000658656"/>
    </source>
</evidence>
<proteinExistence type="inferred from homology"/>
<dbReference type="InterPro" id="IPR001206">
    <property type="entry name" value="Diacylglycerol_kinase_cat_dom"/>
</dbReference>
<evidence type="ECO:0000313" key="10">
    <source>
        <dbReference type="EMBL" id="GHF51814.1"/>
    </source>
</evidence>
<dbReference type="InterPro" id="IPR050187">
    <property type="entry name" value="Lipid_Phosphate_FormReg"/>
</dbReference>
<dbReference type="InterPro" id="IPR045540">
    <property type="entry name" value="YegS/DAGK_C"/>
</dbReference>
<evidence type="ECO:0000256" key="5">
    <source>
        <dbReference type="ARBA" id="ARBA00022777"/>
    </source>
</evidence>
<name>A0A8H9MAV9_9PSEU</name>
<evidence type="ECO:0000256" key="8">
    <source>
        <dbReference type="ARBA" id="ARBA00023264"/>
    </source>
</evidence>
<dbReference type="Proteomes" id="UP000658656">
    <property type="component" value="Unassembled WGS sequence"/>
</dbReference>
<keyword evidence="7" id="KW-0444">Lipid biosynthesis</keyword>
<keyword evidence="8" id="KW-1208">Phospholipid metabolism</keyword>
<keyword evidence="11" id="KW-1185">Reference proteome</keyword>
<keyword evidence="4" id="KW-0547">Nucleotide-binding</keyword>
<protein>
    <submittedName>
        <fullName evidence="10">Sphingosine kinase</fullName>
    </submittedName>
</protein>
<evidence type="ECO:0000256" key="7">
    <source>
        <dbReference type="ARBA" id="ARBA00023209"/>
    </source>
</evidence>
<keyword evidence="5 10" id="KW-0418">Kinase</keyword>
<reference evidence="10" key="1">
    <citation type="journal article" date="2014" name="Int. J. Syst. Evol. Microbiol.">
        <title>Complete genome sequence of Corynebacterium casei LMG S-19264T (=DSM 44701T), isolated from a smear-ripened cheese.</title>
        <authorList>
            <consortium name="US DOE Joint Genome Institute (JGI-PGF)"/>
            <person name="Walter F."/>
            <person name="Albersmeier A."/>
            <person name="Kalinowski J."/>
            <person name="Ruckert C."/>
        </authorList>
    </citation>
    <scope>NUCLEOTIDE SEQUENCE</scope>
    <source>
        <strain evidence="10">CGMCC 4.7679</strain>
    </source>
</reference>
<dbReference type="PANTHER" id="PTHR12358:SF106">
    <property type="entry name" value="LIPID KINASE YEGS"/>
    <property type="match status" value="1"/>
</dbReference>
<comment type="cofactor">
    <cofactor evidence="1">
        <name>Mg(2+)</name>
        <dbReference type="ChEBI" id="CHEBI:18420"/>
    </cofactor>
</comment>
<evidence type="ECO:0000256" key="3">
    <source>
        <dbReference type="ARBA" id="ARBA00022679"/>
    </source>
</evidence>
<dbReference type="Gene3D" id="3.40.50.10330">
    <property type="entry name" value="Probable inorganic polyphosphate/atp-NAD kinase, domain 1"/>
    <property type="match status" value="1"/>
</dbReference>
<evidence type="ECO:0000256" key="4">
    <source>
        <dbReference type="ARBA" id="ARBA00022741"/>
    </source>
</evidence>
<dbReference type="InterPro" id="IPR016064">
    <property type="entry name" value="NAD/diacylglycerol_kinase_sf"/>
</dbReference>
<dbReference type="SUPFAM" id="SSF111331">
    <property type="entry name" value="NAD kinase/diacylglycerol kinase-like"/>
    <property type="match status" value="1"/>
</dbReference>
<dbReference type="GO" id="GO:0004143">
    <property type="term" value="F:ATP-dependent diacylglycerol kinase activity"/>
    <property type="evidence" value="ECO:0007669"/>
    <property type="project" value="TreeGrafter"/>
</dbReference>
<dbReference type="RefSeq" id="WP_145936181.1">
    <property type="nucleotide sequence ID" value="NZ_BNAV01000003.1"/>
</dbReference>
<dbReference type="AlphaFoldDB" id="A0A8H9MAV9"/>
<keyword evidence="7" id="KW-0443">Lipid metabolism</keyword>
<sequence length="280" mass="28954">MRAGLVVHPDSGFGAAARIAGTVAARLREHVSHLDLHVGHGPPGEDLDVLVVLGGDGAVHKAVQHCAATGVALGLVPAGNGNDLARALDLPLDPFGALEVLLTALREGRRRRFDLGVTGAGWFATVLCAGFDAAVAQRAAGLRHPRGPRRYDVAVLAELARFRSHPVSVRTEHERFDLAATLVAVGNTAYYGGGVPICPCARPDDGLFDVTVVGAAGRADLVRMLPKLRTGAHLSHPAVRTLRAREVTIDGALPVSADGEALPGAPVTARCVPGALTIVA</sequence>
<comment type="caution">
    <text evidence="10">The sequence shown here is derived from an EMBL/GenBank/DDBJ whole genome shotgun (WGS) entry which is preliminary data.</text>
</comment>
<dbReference type="PROSITE" id="PS50146">
    <property type="entry name" value="DAGK"/>
    <property type="match status" value="1"/>
</dbReference>
<dbReference type="EMBL" id="BNAV01000003">
    <property type="protein sequence ID" value="GHF51814.1"/>
    <property type="molecule type" value="Genomic_DNA"/>
</dbReference>
<evidence type="ECO:0000256" key="6">
    <source>
        <dbReference type="ARBA" id="ARBA00022840"/>
    </source>
</evidence>
<dbReference type="Pfam" id="PF19279">
    <property type="entry name" value="YegS_C"/>
    <property type="match status" value="1"/>
</dbReference>